<organism evidence="2 3">
    <name type="scientific">Glonium stellatum</name>
    <dbReference type="NCBI Taxonomy" id="574774"/>
    <lineage>
        <taxon>Eukaryota</taxon>
        <taxon>Fungi</taxon>
        <taxon>Dikarya</taxon>
        <taxon>Ascomycota</taxon>
        <taxon>Pezizomycotina</taxon>
        <taxon>Dothideomycetes</taxon>
        <taxon>Pleosporomycetidae</taxon>
        <taxon>Gloniales</taxon>
        <taxon>Gloniaceae</taxon>
        <taxon>Glonium</taxon>
    </lineage>
</organism>
<accession>A0A8E2F2H3</accession>
<reference evidence="2 3" key="1">
    <citation type="journal article" date="2016" name="Nat. Commun.">
        <title>Ectomycorrhizal ecology is imprinted in the genome of the dominant symbiotic fungus Cenococcum geophilum.</title>
        <authorList>
            <consortium name="DOE Joint Genome Institute"/>
            <person name="Peter M."/>
            <person name="Kohler A."/>
            <person name="Ohm R.A."/>
            <person name="Kuo A."/>
            <person name="Krutzmann J."/>
            <person name="Morin E."/>
            <person name="Arend M."/>
            <person name="Barry K.W."/>
            <person name="Binder M."/>
            <person name="Choi C."/>
            <person name="Clum A."/>
            <person name="Copeland A."/>
            <person name="Grisel N."/>
            <person name="Haridas S."/>
            <person name="Kipfer T."/>
            <person name="LaButti K."/>
            <person name="Lindquist E."/>
            <person name="Lipzen A."/>
            <person name="Maire R."/>
            <person name="Meier B."/>
            <person name="Mihaltcheva S."/>
            <person name="Molinier V."/>
            <person name="Murat C."/>
            <person name="Poggeler S."/>
            <person name="Quandt C.A."/>
            <person name="Sperisen C."/>
            <person name="Tritt A."/>
            <person name="Tisserant E."/>
            <person name="Crous P.W."/>
            <person name="Henrissat B."/>
            <person name="Nehls U."/>
            <person name="Egli S."/>
            <person name="Spatafora J.W."/>
            <person name="Grigoriev I.V."/>
            <person name="Martin F.M."/>
        </authorList>
    </citation>
    <scope>NUCLEOTIDE SEQUENCE [LARGE SCALE GENOMIC DNA]</scope>
    <source>
        <strain evidence="2 3">CBS 207.34</strain>
    </source>
</reference>
<name>A0A8E2F2H3_9PEZI</name>
<evidence type="ECO:0000313" key="2">
    <source>
        <dbReference type="EMBL" id="OCL08743.1"/>
    </source>
</evidence>
<dbReference type="AlphaFoldDB" id="A0A8E2F2H3"/>
<dbReference type="EMBL" id="KV749599">
    <property type="protein sequence ID" value="OCL08743.1"/>
    <property type="molecule type" value="Genomic_DNA"/>
</dbReference>
<gene>
    <name evidence="2" type="ORF">AOQ84DRAFT_354346</name>
</gene>
<feature type="compositionally biased region" description="Basic residues" evidence="1">
    <location>
        <begin position="1"/>
        <end position="11"/>
    </location>
</feature>
<feature type="compositionally biased region" description="Basic and acidic residues" evidence="1">
    <location>
        <begin position="156"/>
        <end position="166"/>
    </location>
</feature>
<evidence type="ECO:0000313" key="3">
    <source>
        <dbReference type="Proteomes" id="UP000250140"/>
    </source>
</evidence>
<evidence type="ECO:0000256" key="1">
    <source>
        <dbReference type="SAM" id="MobiDB-lite"/>
    </source>
</evidence>
<feature type="region of interest" description="Disordered" evidence="1">
    <location>
        <begin position="321"/>
        <end position="342"/>
    </location>
</feature>
<feature type="compositionally biased region" description="Polar residues" evidence="1">
    <location>
        <begin position="29"/>
        <end position="38"/>
    </location>
</feature>
<sequence>MASPSPKRRKTSPTGSVPGNLSPMRKTPTRASFLSPTKASLARFNPELLPRPTSAGSGDPRPHSRGEAIAHGQEAHAYILGNPEKVQPAPNVQIEQPESREDALQASSGAEVEREASNRQPVSKNGAASLQKGEESTVNPRAQEEEADLPLTPKEQGLRGPEDTPRRGILYSSPSKRLRRNKTSAKPSPLKPKQPSVTAYNDASLADGATGERPLAIGRGEKDKQPQAAPPPHPKEKAKKQEKERLLLQMKSLQDEVQLYERVVERSRSVSSDDPPDDIDLDELITLVNNADHSSTAVSAQQKPLPVSSLLSSFLPFSKPPLQTQAPSKSPEKPTPSHAPLHVDDPLPYLRLFTALKYASYICMPDPSSSPTASQLYQIHTINVVAPQKLFVATIVMTIDTSTQQVVDLKIPHISLWAERELGTWIREKALKKDVGAVCWALRSYWDVSVRRAECWTKCERAFDDLLQNGDQDATHAKETAQIGKRKRAQARKDIEEQDSEQEDETETEEVSGVDVGQGQERQREGSGTVKRKAPKLSRNQLQRHLGRESLICKSSDVLLQVGWRVRFDWTGEAESEVKAAAAFPGVWHEADGRNSLKKVPATFNVLVKDRGVFEATKAMVGLLFS</sequence>
<dbReference type="Proteomes" id="UP000250140">
    <property type="component" value="Unassembled WGS sequence"/>
</dbReference>
<dbReference type="OrthoDB" id="4160836at2759"/>
<feature type="compositionally biased region" description="Polar residues" evidence="1">
    <location>
        <begin position="118"/>
        <end position="128"/>
    </location>
</feature>
<feature type="region of interest" description="Disordered" evidence="1">
    <location>
        <begin position="1"/>
        <end position="247"/>
    </location>
</feature>
<protein>
    <submittedName>
        <fullName evidence="2">Uncharacterized protein</fullName>
    </submittedName>
</protein>
<keyword evidence="3" id="KW-1185">Reference proteome</keyword>
<feature type="compositionally biased region" description="Acidic residues" evidence="1">
    <location>
        <begin position="496"/>
        <end position="512"/>
    </location>
</feature>
<feature type="compositionally biased region" description="Basic and acidic residues" evidence="1">
    <location>
        <begin position="233"/>
        <end position="246"/>
    </location>
</feature>
<proteinExistence type="predicted"/>
<feature type="region of interest" description="Disordered" evidence="1">
    <location>
        <begin position="475"/>
        <end position="539"/>
    </location>
</feature>